<evidence type="ECO:0000313" key="2">
    <source>
        <dbReference type="EMBL" id="GAA6169687.1"/>
    </source>
</evidence>
<dbReference type="Proteomes" id="UP001465153">
    <property type="component" value="Unassembled WGS sequence"/>
</dbReference>
<keyword evidence="3" id="KW-1185">Reference proteome</keyword>
<dbReference type="PANTHER" id="PTHR30212">
    <property type="entry name" value="PROTEIN YIIM"/>
    <property type="match status" value="1"/>
</dbReference>
<gene>
    <name evidence="2" type="ORF">NBRC116591_34980</name>
</gene>
<dbReference type="Pfam" id="PF03473">
    <property type="entry name" value="MOSC"/>
    <property type="match status" value="1"/>
</dbReference>
<name>A0ABQ0ADG0_9GAMM</name>
<dbReference type="SUPFAM" id="SSF50800">
    <property type="entry name" value="PK beta-barrel domain-like"/>
    <property type="match status" value="1"/>
</dbReference>
<evidence type="ECO:0000313" key="3">
    <source>
        <dbReference type="Proteomes" id="UP001465153"/>
    </source>
</evidence>
<comment type="caution">
    <text evidence="2">The sequence shown here is derived from an EMBL/GenBank/DDBJ whole genome shotgun (WGS) entry which is preliminary data.</text>
</comment>
<evidence type="ECO:0000259" key="1">
    <source>
        <dbReference type="PROSITE" id="PS51340"/>
    </source>
</evidence>
<dbReference type="PROSITE" id="PS51340">
    <property type="entry name" value="MOSC"/>
    <property type="match status" value="1"/>
</dbReference>
<protein>
    <submittedName>
        <fullName evidence="2">MOSC domain-containing protein</fullName>
    </submittedName>
</protein>
<organism evidence="2 3">
    <name type="scientific">Sessilibacter corallicola</name>
    <dbReference type="NCBI Taxonomy" id="2904075"/>
    <lineage>
        <taxon>Bacteria</taxon>
        <taxon>Pseudomonadati</taxon>
        <taxon>Pseudomonadota</taxon>
        <taxon>Gammaproteobacteria</taxon>
        <taxon>Cellvibrionales</taxon>
        <taxon>Cellvibrionaceae</taxon>
        <taxon>Sessilibacter</taxon>
    </lineage>
</organism>
<dbReference type="EMBL" id="BAABWN010000014">
    <property type="protein sequence ID" value="GAA6169687.1"/>
    <property type="molecule type" value="Genomic_DNA"/>
</dbReference>
<dbReference type="RefSeq" id="WP_353304163.1">
    <property type="nucleotide sequence ID" value="NZ_BAABWN010000014.1"/>
</dbReference>
<feature type="domain" description="MOSC" evidence="1">
    <location>
        <begin position="28"/>
        <end position="163"/>
    </location>
</feature>
<sequence length="214" mass="24380">MKVLSINVSQVKTVQYLDKEVTTGFYKRPCDGPVAVRKHNIDGDKQADLVNHGGESKAVYAFSYHHYEYWKNVFSENDLSFGAFGENLTVSHLDENELCIGDQVRCGTALLQVSQPRVPCFKFAMAFNNKQAPKLFIQNFHTGVYFRVLKEGLVNTEDELSIEQKHPDSVTVKTLFQAYFDKNADDAENTLLKAYAMPELSSEWKNDIKQKLKL</sequence>
<dbReference type="InterPro" id="IPR052353">
    <property type="entry name" value="Benzoxazolinone_Detox_Enz"/>
</dbReference>
<proteinExistence type="predicted"/>
<dbReference type="InterPro" id="IPR011037">
    <property type="entry name" value="Pyrv_Knase-like_insert_dom_sf"/>
</dbReference>
<reference evidence="2 3" key="1">
    <citation type="submission" date="2024-04" db="EMBL/GenBank/DDBJ databases">
        <title>Draft genome sequence of Sessilibacter corallicola NBRC 116591.</title>
        <authorList>
            <person name="Miyakawa T."/>
            <person name="Kusuya Y."/>
            <person name="Miura T."/>
        </authorList>
    </citation>
    <scope>NUCLEOTIDE SEQUENCE [LARGE SCALE GENOMIC DNA]</scope>
    <source>
        <strain evidence="2 3">KU-00831-HH</strain>
    </source>
</reference>
<dbReference type="Gene3D" id="2.40.33.20">
    <property type="entry name" value="PK beta-barrel domain-like"/>
    <property type="match status" value="1"/>
</dbReference>
<dbReference type="InterPro" id="IPR005302">
    <property type="entry name" value="MoCF_Sase_C"/>
</dbReference>
<dbReference type="PANTHER" id="PTHR30212:SF2">
    <property type="entry name" value="PROTEIN YIIM"/>
    <property type="match status" value="1"/>
</dbReference>
<accession>A0ABQ0ADG0</accession>